<dbReference type="Proteomes" id="UP000682369">
    <property type="component" value="Segment"/>
</dbReference>
<dbReference type="EMBL" id="MW960043">
    <property type="protein sequence ID" value="QVR48660.1"/>
    <property type="molecule type" value="Genomic_DNA"/>
</dbReference>
<reference evidence="1" key="1">
    <citation type="submission" date="2021-04" db="EMBL/GenBank/DDBJ databases">
        <authorList>
            <person name="Han K."/>
            <person name="Tian F."/>
            <person name="Li F."/>
            <person name="Tong Y."/>
        </authorList>
    </citation>
    <scope>NUCLEOTIDE SEQUENCE</scope>
</reference>
<accession>A0A8E6PL59</accession>
<evidence type="ECO:0000313" key="2">
    <source>
        <dbReference type="Proteomes" id="UP000682369"/>
    </source>
</evidence>
<evidence type="ECO:0000313" key="1">
    <source>
        <dbReference type="EMBL" id="QVR48660.1"/>
    </source>
</evidence>
<dbReference type="GO" id="GO:0004527">
    <property type="term" value="F:exonuclease activity"/>
    <property type="evidence" value="ECO:0007669"/>
    <property type="project" value="UniProtKB-KW"/>
</dbReference>
<keyword evidence="1" id="KW-0540">Nuclease</keyword>
<sequence>MRGVLHRGCNSGLGVVENGAKRFGFMSRIIQFCMGLGAYLRKHEENVTGYIHPTHKTEDEKRLLRNKRARVARAKKKEQA</sequence>
<keyword evidence="2" id="KW-1185">Reference proteome</keyword>
<name>A0A8E6PL59_9CAUD</name>
<proteinExistence type="predicted"/>
<protein>
    <submittedName>
        <fullName evidence="1">DNA exonuclease</fullName>
    </submittedName>
</protein>
<organism evidence="1 2">
    <name type="scientific">Stenotrophomonas phage BUCT609</name>
    <dbReference type="NCBI Taxonomy" id="2834250"/>
    <lineage>
        <taxon>Viruses</taxon>
        <taxon>Duplodnaviria</taxon>
        <taxon>Heunggongvirae</taxon>
        <taxon>Uroviricota</taxon>
        <taxon>Caudoviricetes</taxon>
        <taxon>Autographivirales</taxon>
        <taxon>Autonotataviridae</taxon>
        <taxon>Gujervirinae</taxon>
        <taxon>Maltophvirus</taxon>
        <taxon>Maltophvirus BUCT609</taxon>
    </lineage>
</organism>
<keyword evidence="1" id="KW-0378">Hydrolase</keyword>
<keyword evidence="1" id="KW-0269">Exonuclease</keyword>